<comment type="caution">
    <text evidence="11">The sequence shown here is derived from an EMBL/GenBank/DDBJ whole genome shotgun (WGS) entry which is preliminary data.</text>
</comment>
<dbReference type="GO" id="GO:0051607">
    <property type="term" value="P:defense response to virus"/>
    <property type="evidence" value="ECO:0007669"/>
    <property type="project" value="UniProtKB-KW"/>
</dbReference>
<keyword evidence="12" id="KW-1185">Reference proteome</keyword>
<feature type="transmembrane region" description="Helical" evidence="9">
    <location>
        <begin position="99"/>
        <end position="121"/>
    </location>
</feature>
<evidence type="ECO:0000256" key="1">
    <source>
        <dbReference type="ARBA" id="ARBA00004236"/>
    </source>
</evidence>
<reference evidence="11 12" key="1">
    <citation type="submission" date="2016-11" db="EMBL/GenBank/DDBJ databases">
        <title>Study of marine rhodopsin-containing bacteria.</title>
        <authorList>
            <person name="Yoshizawa S."/>
            <person name="Kumagai Y."/>
            <person name="Kogure K."/>
        </authorList>
    </citation>
    <scope>NUCLEOTIDE SEQUENCE [LARGE SCALE GENOMIC DNA]</scope>
    <source>
        <strain evidence="11 12">SAORIC-28</strain>
    </source>
</reference>
<evidence type="ECO:0000256" key="3">
    <source>
        <dbReference type="ARBA" id="ARBA00022692"/>
    </source>
</evidence>
<evidence type="ECO:0000256" key="6">
    <source>
        <dbReference type="ARBA" id="ARBA00023118"/>
    </source>
</evidence>
<evidence type="ECO:0000256" key="7">
    <source>
        <dbReference type="ARBA" id="ARBA00023136"/>
    </source>
</evidence>
<dbReference type="Pfam" id="PF18967">
    <property type="entry name" value="PycTM"/>
    <property type="match status" value="1"/>
</dbReference>
<evidence type="ECO:0000256" key="4">
    <source>
        <dbReference type="ARBA" id="ARBA00022741"/>
    </source>
</evidence>
<feature type="compositionally biased region" description="Low complexity" evidence="8">
    <location>
        <begin position="1"/>
        <end position="10"/>
    </location>
</feature>
<keyword evidence="6" id="KW-0051">Antiviral defense</keyword>
<dbReference type="AlphaFoldDB" id="A0A271IYJ1"/>
<organism evidence="11 12">
    <name type="scientific">Rubrivirga marina</name>
    <dbReference type="NCBI Taxonomy" id="1196024"/>
    <lineage>
        <taxon>Bacteria</taxon>
        <taxon>Pseudomonadati</taxon>
        <taxon>Rhodothermota</taxon>
        <taxon>Rhodothermia</taxon>
        <taxon>Rhodothermales</taxon>
        <taxon>Rubricoccaceae</taxon>
        <taxon>Rubrivirga</taxon>
    </lineage>
</organism>
<proteinExistence type="predicted"/>
<dbReference type="InterPro" id="IPR043760">
    <property type="entry name" value="PycTM_dom"/>
</dbReference>
<evidence type="ECO:0000256" key="9">
    <source>
        <dbReference type="SAM" id="Phobius"/>
    </source>
</evidence>
<evidence type="ECO:0000313" key="11">
    <source>
        <dbReference type="EMBL" id="PAP76283.1"/>
    </source>
</evidence>
<keyword evidence="5 9" id="KW-1133">Transmembrane helix</keyword>
<evidence type="ECO:0000313" key="12">
    <source>
        <dbReference type="Proteomes" id="UP000216339"/>
    </source>
</evidence>
<feature type="region of interest" description="Disordered" evidence="8">
    <location>
        <begin position="1"/>
        <end position="51"/>
    </location>
</feature>
<evidence type="ECO:0000256" key="5">
    <source>
        <dbReference type="ARBA" id="ARBA00022989"/>
    </source>
</evidence>
<feature type="transmembrane region" description="Helical" evidence="9">
    <location>
        <begin position="127"/>
        <end position="147"/>
    </location>
</feature>
<keyword evidence="4" id="KW-0547">Nucleotide-binding</keyword>
<dbReference type="GO" id="GO:0000166">
    <property type="term" value="F:nucleotide binding"/>
    <property type="evidence" value="ECO:0007669"/>
    <property type="project" value="UniProtKB-KW"/>
</dbReference>
<dbReference type="Proteomes" id="UP000216339">
    <property type="component" value="Unassembled WGS sequence"/>
</dbReference>
<keyword evidence="2" id="KW-1003">Cell membrane</keyword>
<dbReference type="EMBL" id="MQWD01000001">
    <property type="protein sequence ID" value="PAP76283.1"/>
    <property type="molecule type" value="Genomic_DNA"/>
</dbReference>
<feature type="domain" description="Pycsar effector protein" evidence="10">
    <location>
        <begin position="82"/>
        <end position="240"/>
    </location>
</feature>
<sequence>MTGAAAGDGAPPAPGETVDMSQVAGPRDVPVPADDDAPKKKKKKDKAAHEMTDIGSTEGAIAAADAAIKELGTKRGIETLFRSSYRVNMDLTTLADAKANIMISINGLIVSILIASIAPGMEKNPWLYVPTSLFLLGCLVSLVFAVLSARPRVQNVAVTPDEALRERKNLLFFGNFSHMTQGQYVDSLKQVVMDPNRTYEMMMKDIYGVGSVLQKKYRLLQASYGAFLVALVVGVLGFILVFGYTVFFDVGGAAVPTPQGTVPSAMPHTGILP</sequence>
<protein>
    <recommendedName>
        <fullName evidence="10">Pycsar effector protein domain-containing protein</fullName>
    </recommendedName>
</protein>
<keyword evidence="7 9" id="KW-0472">Membrane</keyword>
<gene>
    <name evidence="11" type="ORF">BSZ37_07400</name>
</gene>
<feature type="transmembrane region" description="Helical" evidence="9">
    <location>
        <begin position="224"/>
        <end position="247"/>
    </location>
</feature>
<comment type="subcellular location">
    <subcellularLocation>
        <location evidence="1">Cell membrane</location>
    </subcellularLocation>
</comment>
<evidence type="ECO:0000259" key="10">
    <source>
        <dbReference type="Pfam" id="PF18967"/>
    </source>
</evidence>
<evidence type="ECO:0000256" key="2">
    <source>
        <dbReference type="ARBA" id="ARBA00022475"/>
    </source>
</evidence>
<evidence type="ECO:0000256" key="8">
    <source>
        <dbReference type="SAM" id="MobiDB-lite"/>
    </source>
</evidence>
<dbReference type="GO" id="GO:0005886">
    <property type="term" value="C:plasma membrane"/>
    <property type="evidence" value="ECO:0007669"/>
    <property type="project" value="UniProtKB-SubCell"/>
</dbReference>
<keyword evidence="3 9" id="KW-0812">Transmembrane</keyword>
<accession>A0A271IYJ1</accession>
<name>A0A271IYJ1_9BACT</name>